<proteinExistence type="predicted"/>
<name>A0A420KBX4_9BURK</name>
<evidence type="ECO:0000313" key="1">
    <source>
        <dbReference type="EMBL" id="RKJ96624.1"/>
    </source>
</evidence>
<accession>A0A420KBX4</accession>
<gene>
    <name evidence="1" type="ORF">CE154_011415</name>
</gene>
<sequence>MGVSAASGLATVALNTRLAAATTTTFYVDAFIVNVYVDMPAGAAQALTLTWVSPDAMAFTNPANVATSNNVYATATKSSTSNDYAVWTTNAASVIPANAVILGVQMQVEYKVSTTASSPFFRAGIGELAQNTGATTASPTTSDVTYTFGGPTDNMGAASRADLAKVALRISQSTSTSTTHSVDYFGVTVYWDYPTDGTNCMFFGENF</sequence>
<comment type="caution">
    <text evidence="1">The sequence shown here is derived from an EMBL/GenBank/DDBJ whole genome shotgun (WGS) entry which is preliminary data.</text>
</comment>
<protein>
    <submittedName>
        <fullName evidence="1">Uncharacterized protein</fullName>
    </submittedName>
</protein>
<organism evidence="1 2">
    <name type="scientific">Alicycliphilus denitrificans</name>
    <dbReference type="NCBI Taxonomy" id="179636"/>
    <lineage>
        <taxon>Bacteria</taxon>
        <taxon>Pseudomonadati</taxon>
        <taxon>Pseudomonadota</taxon>
        <taxon>Betaproteobacteria</taxon>
        <taxon>Burkholderiales</taxon>
        <taxon>Comamonadaceae</taxon>
        <taxon>Alicycliphilus</taxon>
    </lineage>
</organism>
<dbReference type="EMBL" id="NKDB02000002">
    <property type="protein sequence ID" value="RKJ96624.1"/>
    <property type="molecule type" value="Genomic_DNA"/>
</dbReference>
<dbReference type="AlphaFoldDB" id="A0A420KBX4"/>
<evidence type="ECO:0000313" key="2">
    <source>
        <dbReference type="Proteomes" id="UP000216225"/>
    </source>
</evidence>
<dbReference type="Proteomes" id="UP000216225">
    <property type="component" value="Unassembled WGS sequence"/>
</dbReference>
<reference evidence="1 2" key="1">
    <citation type="submission" date="2018-09" db="EMBL/GenBank/DDBJ databases">
        <title>Genome comparison of Alicycliphilus sp. BQ1, a polyurethanolytic bacterium, with its closest phylogenetic relatives Alicycliphilus denitrificans BC and K601, unable to attack polyurethane.</title>
        <authorList>
            <person name="Loza-Tavera H."/>
            <person name="Lozano L."/>
            <person name="Cevallos M."/>
            <person name="Maya-Lucas O."/>
            <person name="Garcia-Mena J."/>
            <person name="Hernandez J."/>
        </authorList>
    </citation>
    <scope>NUCLEOTIDE SEQUENCE [LARGE SCALE GENOMIC DNA]</scope>
    <source>
        <strain evidence="1 2">BQ1</strain>
    </source>
</reference>